<dbReference type="OrthoDB" id="9808623at2"/>
<feature type="region of interest" description="Disordered" evidence="1">
    <location>
        <begin position="176"/>
        <end position="213"/>
    </location>
</feature>
<keyword evidence="2" id="KW-1133">Transmembrane helix</keyword>
<dbReference type="Pfam" id="PF06240">
    <property type="entry name" value="COXG"/>
    <property type="match status" value="1"/>
</dbReference>
<evidence type="ECO:0000313" key="3">
    <source>
        <dbReference type="EMBL" id="PRY00068.1"/>
    </source>
</evidence>
<reference evidence="3 4" key="1">
    <citation type="submission" date="2018-03" db="EMBL/GenBank/DDBJ databases">
        <title>Genomic Encyclopedia of Archaeal and Bacterial Type Strains, Phase II (KMG-II): from individual species to whole genera.</title>
        <authorList>
            <person name="Goeker M."/>
        </authorList>
    </citation>
    <scope>NUCLEOTIDE SEQUENCE [LARGE SCALE GENOMIC DNA]</scope>
    <source>
        <strain evidence="3 4">DSM 45601</strain>
    </source>
</reference>
<evidence type="ECO:0000256" key="2">
    <source>
        <dbReference type="SAM" id="Phobius"/>
    </source>
</evidence>
<organism evidence="3 4">
    <name type="scientific">Allonocardiopsis opalescens</name>
    <dbReference type="NCBI Taxonomy" id="1144618"/>
    <lineage>
        <taxon>Bacteria</taxon>
        <taxon>Bacillati</taxon>
        <taxon>Actinomycetota</taxon>
        <taxon>Actinomycetes</taxon>
        <taxon>Streptosporangiales</taxon>
        <taxon>Allonocardiopsis</taxon>
    </lineage>
</organism>
<feature type="transmembrane region" description="Helical" evidence="2">
    <location>
        <begin position="233"/>
        <end position="251"/>
    </location>
</feature>
<proteinExistence type="predicted"/>
<dbReference type="AlphaFoldDB" id="A0A2T0Q888"/>
<feature type="compositionally biased region" description="Low complexity" evidence="1">
    <location>
        <begin position="176"/>
        <end position="196"/>
    </location>
</feature>
<dbReference type="PANTHER" id="PTHR38588">
    <property type="entry name" value="BLL0334 PROTEIN"/>
    <property type="match status" value="1"/>
</dbReference>
<keyword evidence="4" id="KW-1185">Reference proteome</keyword>
<dbReference type="SUPFAM" id="SSF55961">
    <property type="entry name" value="Bet v1-like"/>
    <property type="match status" value="1"/>
</dbReference>
<name>A0A2T0Q888_9ACTN</name>
<accession>A0A2T0Q888</accession>
<protein>
    <submittedName>
        <fullName evidence="3">Carbon monoxide dehydrogenase subunit G</fullName>
    </submittedName>
</protein>
<comment type="caution">
    <text evidence="3">The sequence shown here is derived from an EMBL/GenBank/DDBJ whole genome shotgun (WGS) entry which is preliminary data.</text>
</comment>
<evidence type="ECO:0000313" key="4">
    <source>
        <dbReference type="Proteomes" id="UP000237846"/>
    </source>
</evidence>
<dbReference type="CDD" id="cd07823">
    <property type="entry name" value="SRPBCC_5"/>
    <property type="match status" value="1"/>
</dbReference>
<gene>
    <name evidence="3" type="ORF">CLV72_103678</name>
</gene>
<dbReference type="InterPro" id="IPR010419">
    <property type="entry name" value="CO_DH_gsu"/>
</dbReference>
<dbReference type="Proteomes" id="UP000237846">
    <property type="component" value="Unassembled WGS sequence"/>
</dbReference>
<dbReference type="RefSeq" id="WP_106245306.1">
    <property type="nucleotide sequence ID" value="NZ_PVZC01000003.1"/>
</dbReference>
<evidence type="ECO:0000256" key="1">
    <source>
        <dbReference type="SAM" id="MobiDB-lite"/>
    </source>
</evidence>
<dbReference type="EMBL" id="PVZC01000003">
    <property type="protein sequence ID" value="PRY00068.1"/>
    <property type="molecule type" value="Genomic_DNA"/>
</dbReference>
<dbReference type="InterPro" id="IPR023393">
    <property type="entry name" value="START-like_dom_sf"/>
</dbReference>
<sequence>MSTQLENEFTVPVPIERAWPVLVDVEQVAPCMPGATLDSVDDGEFSGRIKVKVGPITVTYKGSARFVERNQDTGTVVIEGSGKEARGSGTAKATVRAVLYGEGASTRVRVATTLNVTGRVAQFGRGVMADVSAKLADRFAANLAERLTGARPSGATAAGAEAPAAASAAAVPGTAPGAGAIGSDQVSEPSPSAAEPGPRTGADAPAGGLYEPPRPEDTIDVFDLAGGPVVKRVVPAVLGALVLLWLIRFIVKRRRG</sequence>
<dbReference type="PANTHER" id="PTHR38588:SF1">
    <property type="entry name" value="BLL0334 PROTEIN"/>
    <property type="match status" value="1"/>
</dbReference>
<keyword evidence="2" id="KW-0812">Transmembrane</keyword>
<dbReference type="Gene3D" id="3.30.530.20">
    <property type="match status" value="1"/>
</dbReference>
<keyword evidence="2" id="KW-0472">Membrane</keyword>